<sequence length="214" mass="22380">MNRLARLGAVLVAGGTMALTASPAGAHPAAAAPGDDAGWVPIEELRPGYYDPIDISACGTTVTMTTGDVADIEGRETPLPDGGLLFEVRGDVTVDLTRHDTGQVIDELDVSGPYTEQVSADGTQIVGAYHAPSILFPYPELGPVDAAAFEAAGIPDLAYVEKGVVTFDLVIDPDTGEAVTEEADVDGRIIDLCTWFDGDRGQAHGHAYAYADHR</sequence>
<name>A0A1I5KZ25_9ACTN</name>
<organism evidence="2 3">
    <name type="scientific">Geodermatophilus dictyosporus</name>
    <dbReference type="NCBI Taxonomy" id="1523247"/>
    <lineage>
        <taxon>Bacteria</taxon>
        <taxon>Bacillati</taxon>
        <taxon>Actinomycetota</taxon>
        <taxon>Actinomycetes</taxon>
        <taxon>Geodermatophilales</taxon>
        <taxon>Geodermatophilaceae</taxon>
        <taxon>Geodermatophilus</taxon>
    </lineage>
</organism>
<keyword evidence="3" id="KW-1185">Reference proteome</keyword>
<dbReference type="Proteomes" id="UP000198857">
    <property type="component" value="Unassembled WGS sequence"/>
</dbReference>
<dbReference type="AlphaFoldDB" id="A0A1I5KZ25"/>
<accession>A0A1I5KZ25</accession>
<protein>
    <recommendedName>
        <fullName evidence="4">Peptidase propeptide and YPEB domain-containing protein</fullName>
    </recommendedName>
</protein>
<dbReference type="EMBL" id="FOWQ01000002">
    <property type="protein sequence ID" value="SFO90285.1"/>
    <property type="molecule type" value="Genomic_DNA"/>
</dbReference>
<evidence type="ECO:0000313" key="2">
    <source>
        <dbReference type="EMBL" id="SFO90285.1"/>
    </source>
</evidence>
<gene>
    <name evidence="2" type="ORF">SAMN05660464_1472</name>
</gene>
<feature type="chain" id="PRO_5011710952" description="Peptidase propeptide and YPEB domain-containing protein" evidence="1">
    <location>
        <begin position="27"/>
        <end position="214"/>
    </location>
</feature>
<proteinExistence type="predicted"/>
<evidence type="ECO:0008006" key="4">
    <source>
        <dbReference type="Google" id="ProtNLM"/>
    </source>
</evidence>
<evidence type="ECO:0000256" key="1">
    <source>
        <dbReference type="SAM" id="SignalP"/>
    </source>
</evidence>
<evidence type="ECO:0000313" key="3">
    <source>
        <dbReference type="Proteomes" id="UP000198857"/>
    </source>
</evidence>
<reference evidence="3" key="1">
    <citation type="submission" date="2016-10" db="EMBL/GenBank/DDBJ databases">
        <authorList>
            <person name="Varghese N."/>
            <person name="Submissions S."/>
        </authorList>
    </citation>
    <scope>NUCLEOTIDE SEQUENCE [LARGE SCALE GENOMIC DNA]</scope>
    <source>
        <strain evidence="3">DSM 44208</strain>
    </source>
</reference>
<keyword evidence="1" id="KW-0732">Signal</keyword>
<feature type="signal peptide" evidence="1">
    <location>
        <begin position="1"/>
        <end position="26"/>
    </location>
</feature>